<keyword evidence="1" id="KW-0175">Coiled coil</keyword>
<name>A0A8K1CRN8_PYTOL</name>
<protein>
    <submittedName>
        <fullName evidence="2">Uncharacterized protein</fullName>
    </submittedName>
</protein>
<evidence type="ECO:0000313" key="3">
    <source>
        <dbReference type="Proteomes" id="UP000794436"/>
    </source>
</evidence>
<dbReference type="OrthoDB" id="151678at2759"/>
<sequence>MSSLSGPRELDRAARQRPKRTYYARKDEIAALEAEADVLGNKIQLLKAERSDVVDLLESFKRNAQLRLSLQTNSWMMAEAQSAVHNVNRMVMSLLESYIHLTAEPDQRLHSLISLRDEKLRLGREFLLRRARHVDLSRFHRQVESSEDSNGDVFVEQFWVLPFPEAPDVKPLYDALILALTNQQFLTWEKLGITSVCASEETMDECASQQRYFSMVAPGVDMEKNTALFRRYFDLLTSSTSRTASQSSTLWMKTSSIHTILSVCGWASSALTWSSLTRSVERMPSSSLVVRGRTARAQEEAVGRHYKSTYYARKNEIAELEEEAKELVKEIQRLQANQGDASGLLASLQQNAALWSSLQVTSLIIAEAQSALADSMPTNPLHTFIRLSADAASRERTLRAIRDAKLHVATEFLLRRTRFMDLSRSHRQVESSEAPNGDIFVDEFIVAPFPDVTSVKEVYEALRLVISHHQFVSWEQLGMTTICELEGAMEGAESLLRYFTTVLPGIDMEKNSASFWQYYDHSDLVDGPYGLSVIDSVEEDELYPYHPDSRLRLDMSGVTMVRQIGSTVSMVRWSRSRIHRPRNDVAPQTVAWLCDCVPRWTEATIKTARDYLKPVKTCKNSLCVDCVVGKCT</sequence>
<dbReference type="EMBL" id="SPLM01000006">
    <property type="protein sequence ID" value="TMW67088.1"/>
    <property type="molecule type" value="Genomic_DNA"/>
</dbReference>
<keyword evidence="3" id="KW-1185">Reference proteome</keyword>
<dbReference type="AlphaFoldDB" id="A0A8K1CRN8"/>
<evidence type="ECO:0000313" key="2">
    <source>
        <dbReference type="EMBL" id="TMW67088.1"/>
    </source>
</evidence>
<gene>
    <name evidence="2" type="ORF">Poli38472_012204</name>
</gene>
<comment type="caution">
    <text evidence="2">The sequence shown here is derived from an EMBL/GenBank/DDBJ whole genome shotgun (WGS) entry which is preliminary data.</text>
</comment>
<reference evidence="2" key="1">
    <citation type="submission" date="2019-03" db="EMBL/GenBank/DDBJ databases">
        <title>Long read genome sequence of the mycoparasitic Pythium oligandrum ATCC 38472 isolated from sugarbeet rhizosphere.</title>
        <authorList>
            <person name="Gaulin E."/>
        </authorList>
    </citation>
    <scope>NUCLEOTIDE SEQUENCE</scope>
    <source>
        <strain evidence="2">ATCC 38472_TT</strain>
    </source>
</reference>
<dbReference type="Proteomes" id="UP000794436">
    <property type="component" value="Unassembled WGS sequence"/>
</dbReference>
<proteinExistence type="predicted"/>
<accession>A0A8K1CRN8</accession>
<evidence type="ECO:0000256" key="1">
    <source>
        <dbReference type="SAM" id="Coils"/>
    </source>
</evidence>
<organism evidence="2 3">
    <name type="scientific">Pythium oligandrum</name>
    <name type="common">Mycoparasitic fungus</name>
    <dbReference type="NCBI Taxonomy" id="41045"/>
    <lineage>
        <taxon>Eukaryota</taxon>
        <taxon>Sar</taxon>
        <taxon>Stramenopiles</taxon>
        <taxon>Oomycota</taxon>
        <taxon>Peronosporomycetes</taxon>
        <taxon>Pythiales</taxon>
        <taxon>Pythiaceae</taxon>
        <taxon>Pythium</taxon>
    </lineage>
</organism>
<feature type="coiled-coil region" evidence="1">
    <location>
        <begin position="310"/>
        <end position="337"/>
    </location>
</feature>